<proteinExistence type="inferred from homology"/>
<dbReference type="Pfam" id="PF04749">
    <property type="entry name" value="PLAC8"/>
    <property type="match status" value="1"/>
</dbReference>
<reference evidence="3 4" key="1">
    <citation type="submission" date="2022-05" db="EMBL/GenBank/DDBJ databases">
        <authorList>
            <consortium name="Genoscope - CEA"/>
            <person name="William W."/>
        </authorList>
    </citation>
    <scope>NUCLEOTIDE SEQUENCE [LARGE SCALE GENOMIC DNA]</scope>
</reference>
<dbReference type="InterPro" id="IPR006461">
    <property type="entry name" value="PLAC_motif_containing"/>
</dbReference>
<sequence length="222" mass="24878">MTSRYKYYYYSNNIFFSSREKSQGKVRQQNNMCRRVGLLLKIFNLCMFAISLSEPNFIFLKLIIIVLMFKEFQSIMSQKPMVGYTTMQEEYGAGGPPPYGPPQPTFQATNTTVVVNQPVPLVMQQGMRDWSSGLCGCFEDCYSCCLGLFCPCILLCDVSSRMGEGCMFATCCAGALVGLRVKMRVQQNIQGSLCNDYCTIQCCAPCVLCQLSRELNHCGVGQ</sequence>
<keyword evidence="2" id="KW-0472">Membrane</keyword>
<dbReference type="NCBIfam" id="TIGR01571">
    <property type="entry name" value="A_thal_Cys_rich"/>
    <property type="match status" value="1"/>
</dbReference>
<dbReference type="Proteomes" id="UP001159427">
    <property type="component" value="Unassembled WGS sequence"/>
</dbReference>
<keyword evidence="2" id="KW-1133">Transmembrane helix</keyword>
<organism evidence="3 4">
    <name type="scientific">Porites evermanni</name>
    <dbReference type="NCBI Taxonomy" id="104178"/>
    <lineage>
        <taxon>Eukaryota</taxon>
        <taxon>Metazoa</taxon>
        <taxon>Cnidaria</taxon>
        <taxon>Anthozoa</taxon>
        <taxon>Hexacorallia</taxon>
        <taxon>Scleractinia</taxon>
        <taxon>Fungiina</taxon>
        <taxon>Poritidae</taxon>
        <taxon>Porites</taxon>
    </lineage>
</organism>
<accession>A0ABN8SUZ7</accession>
<name>A0ABN8SUZ7_9CNID</name>
<gene>
    <name evidence="3" type="ORF">PEVE_00030106</name>
</gene>
<dbReference type="PANTHER" id="PTHR15907">
    <property type="entry name" value="DUF614 FAMILY PROTEIN-RELATED"/>
    <property type="match status" value="1"/>
</dbReference>
<comment type="similarity">
    <text evidence="1">Belongs to the cornifelin family.</text>
</comment>
<feature type="transmembrane region" description="Helical" evidence="2">
    <location>
        <begin position="42"/>
        <end position="69"/>
    </location>
</feature>
<keyword evidence="2" id="KW-0812">Transmembrane</keyword>
<keyword evidence="4" id="KW-1185">Reference proteome</keyword>
<evidence type="ECO:0000256" key="2">
    <source>
        <dbReference type="SAM" id="Phobius"/>
    </source>
</evidence>
<evidence type="ECO:0000313" key="3">
    <source>
        <dbReference type="EMBL" id="CAH3195369.1"/>
    </source>
</evidence>
<evidence type="ECO:0000313" key="4">
    <source>
        <dbReference type="Proteomes" id="UP001159427"/>
    </source>
</evidence>
<protein>
    <submittedName>
        <fullName evidence="3">Uncharacterized protein</fullName>
    </submittedName>
</protein>
<dbReference type="EMBL" id="CALNXI010004240">
    <property type="protein sequence ID" value="CAH3195369.1"/>
    <property type="molecule type" value="Genomic_DNA"/>
</dbReference>
<evidence type="ECO:0000256" key="1">
    <source>
        <dbReference type="ARBA" id="ARBA00009024"/>
    </source>
</evidence>
<comment type="caution">
    <text evidence="3">The sequence shown here is derived from an EMBL/GenBank/DDBJ whole genome shotgun (WGS) entry which is preliminary data.</text>
</comment>